<dbReference type="EMBL" id="LR796525">
    <property type="protein sequence ID" value="CAB4149527.1"/>
    <property type="molecule type" value="Genomic_DNA"/>
</dbReference>
<reference evidence="1" key="1">
    <citation type="submission" date="2020-04" db="EMBL/GenBank/DDBJ databases">
        <authorList>
            <person name="Chiriac C."/>
            <person name="Salcher M."/>
            <person name="Ghai R."/>
            <person name="Kavagutti S V."/>
        </authorList>
    </citation>
    <scope>NUCLEOTIDE SEQUENCE</scope>
</reference>
<name>A0A6J5MUN1_9CAUD</name>
<proteinExistence type="predicted"/>
<accession>A0A6J5MUN1</accession>
<sequence>MKLVTTRPFNFTALYSAFETIIDGDAEKKVFLKPVKIKCAVVANAVGELTIYTDAQLLNGGGIGLVANKQQQLLYPIGTITGAVWRVIEGQPLTDSWGNKNRYRYRCLMVVPQQGSVTEAAPGEWNQETWWKV</sequence>
<gene>
    <name evidence="1" type="ORF">UFOVP551_5</name>
</gene>
<protein>
    <submittedName>
        <fullName evidence="1">Uncharacterized protein</fullName>
    </submittedName>
</protein>
<organism evidence="1">
    <name type="scientific">uncultured Caudovirales phage</name>
    <dbReference type="NCBI Taxonomy" id="2100421"/>
    <lineage>
        <taxon>Viruses</taxon>
        <taxon>Duplodnaviria</taxon>
        <taxon>Heunggongvirae</taxon>
        <taxon>Uroviricota</taxon>
        <taxon>Caudoviricetes</taxon>
        <taxon>Peduoviridae</taxon>
        <taxon>Maltschvirus</taxon>
        <taxon>Maltschvirus maltsch</taxon>
    </lineage>
</organism>
<evidence type="ECO:0000313" key="1">
    <source>
        <dbReference type="EMBL" id="CAB4149527.1"/>
    </source>
</evidence>